<organism evidence="4 5">
    <name type="scientific">Asparagus officinalis</name>
    <name type="common">Garden asparagus</name>
    <dbReference type="NCBI Taxonomy" id="4686"/>
    <lineage>
        <taxon>Eukaryota</taxon>
        <taxon>Viridiplantae</taxon>
        <taxon>Streptophyta</taxon>
        <taxon>Embryophyta</taxon>
        <taxon>Tracheophyta</taxon>
        <taxon>Spermatophyta</taxon>
        <taxon>Magnoliopsida</taxon>
        <taxon>Liliopsida</taxon>
        <taxon>Asparagales</taxon>
        <taxon>Asparagaceae</taxon>
        <taxon>Asparagoideae</taxon>
        <taxon>Asparagus</taxon>
    </lineage>
</organism>
<keyword evidence="1" id="KW-0677">Repeat</keyword>
<dbReference type="Proteomes" id="UP000243459">
    <property type="component" value="Chromosome 2"/>
</dbReference>
<keyword evidence="2" id="KW-0472">Membrane</keyword>
<dbReference type="AlphaFoldDB" id="A0A5P1FJU6"/>
<dbReference type="SUPFAM" id="SSF57889">
    <property type="entry name" value="Cysteine-rich domain"/>
    <property type="match status" value="2"/>
</dbReference>
<keyword evidence="2" id="KW-0812">Transmembrane</keyword>
<feature type="transmembrane region" description="Helical" evidence="2">
    <location>
        <begin position="238"/>
        <end position="259"/>
    </location>
</feature>
<name>A0A5P1FJU6_ASPOF</name>
<evidence type="ECO:0000313" key="4">
    <source>
        <dbReference type="EMBL" id="ONK76941.1"/>
    </source>
</evidence>
<feature type="domain" description="DC1" evidence="3">
    <location>
        <begin position="18"/>
        <end position="64"/>
    </location>
</feature>
<proteinExistence type="predicted"/>
<evidence type="ECO:0000256" key="1">
    <source>
        <dbReference type="ARBA" id="ARBA00022737"/>
    </source>
</evidence>
<dbReference type="InterPro" id="IPR004146">
    <property type="entry name" value="DC1"/>
</dbReference>
<reference evidence="5" key="1">
    <citation type="journal article" date="2017" name="Nat. Commun.">
        <title>The asparagus genome sheds light on the origin and evolution of a young Y chromosome.</title>
        <authorList>
            <person name="Harkess A."/>
            <person name="Zhou J."/>
            <person name="Xu C."/>
            <person name="Bowers J.E."/>
            <person name="Van der Hulst R."/>
            <person name="Ayyampalayam S."/>
            <person name="Mercati F."/>
            <person name="Riccardi P."/>
            <person name="McKain M.R."/>
            <person name="Kakrana A."/>
            <person name="Tang H."/>
            <person name="Ray J."/>
            <person name="Groenendijk J."/>
            <person name="Arikit S."/>
            <person name="Mathioni S.M."/>
            <person name="Nakano M."/>
            <person name="Shan H."/>
            <person name="Telgmann-Rauber A."/>
            <person name="Kanno A."/>
            <person name="Yue Z."/>
            <person name="Chen H."/>
            <person name="Li W."/>
            <person name="Chen Y."/>
            <person name="Xu X."/>
            <person name="Zhang Y."/>
            <person name="Luo S."/>
            <person name="Chen H."/>
            <person name="Gao J."/>
            <person name="Mao Z."/>
            <person name="Pires J.C."/>
            <person name="Luo M."/>
            <person name="Kudrna D."/>
            <person name="Wing R.A."/>
            <person name="Meyers B.C."/>
            <person name="Yi K."/>
            <person name="Kong H."/>
            <person name="Lavrijsen P."/>
            <person name="Sunseri F."/>
            <person name="Falavigna A."/>
            <person name="Ye Y."/>
            <person name="Leebens-Mack J.H."/>
            <person name="Chen G."/>
        </authorList>
    </citation>
    <scope>NUCLEOTIDE SEQUENCE [LARGE SCALE GENOMIC DNA]</scope>
    <source>
        <strain evidence="5">cv. DH0086</strain>
    </source>
</reference>
<dbReference type="Pfam" id="PF03107">
    <property type="entry name" value="C1_2"/>
    <property type="match status" value="1"/>
</dbReference>
<keyword evidence="2" id="KW-1133">Transmembrane helix</keyword>
<evidence type="ECO:0000256" key="2">
    <source>
        <dbReference type="SAM" id="Phobius"/>
    </source>
</evidence>
<gene>
    <name evidence="4" type="ORF">A4U43_C02F1470</name>
</gene>
<dbReference type="EMBL" id="CM007382">
    <property type="protein sequence ID" value="ONK76941.1"/>
    <property type="molecule type" value="Genomic_DNA"/>
</dbReference>
<dbReference type="PANTHER" id="PTHR46477">
    <property type="entry name" value="CYSTEINE/HISTIDINE-RICH C1 DOMAIN FAMILY PROTEIN"/>
    <property type="match status" value="1"/>
</dbReference>
<dbReference type="InterPro" id="IPR046349">
    <property type="entry name" value="C1-like_sf"/>
</dbReference>
<accession>A0A5P1FJU6</accession>
<evidence type="ECO:0000313" key="5">
    <source>
        <dbReference type="Proteomes" id="UP000243459"/>
    </source>
</evidence>
<keyword evidence="5" id="KW-1185">Reference proteome</keyword>
<sequence>MGTTKRVAAMKYDEIILPVHPDHVLKLKTKAKPYTCNGCYEYGLHTRYTCNEPSCNFHLHKACALGSIHEPTITHAFYPNRTFLFLASPENAGQICNACAREIKGCNYHCFDEDLYLHPSCAKLPFTRDEGDVKLALKYKVSSKCYKCKKKKYKDEKRSWSYACEDCHLHVACVKDMLIEDWERGYLGHGGGSGKGKAKVKDEMALVATEMPKLQIVIDKGKKKWSSKLAKIVKYMKIIIASIIGAVTGDPTALVLSLISSTSSG</sequence>
<dbReference type="OrthoDB" id="664025at2759"/>
<protein>
    <recommendedName>
        <fullName evidence="3">DC1 domain-containing protein</fullName>
    </recommendedName>
</protein>
<dbReference type="OMA" id="YLHVACM"/>
<evidence type="ECO:0000259" key="3">
    <source>
        <dbReference type="Pfam" id="PF03107"/>
    </source>
</evidence>
<dbReference type="PANTHER" id="PTHR46477:SF3">
    <property type="entry name" value="CYSTEINE_HISTIDINE-RICH C1 DOMAIN FAMILY PROTEIN"/>
    <property type="match status" value="1"/>
</dbReference>
<dbReference type="Gramene" id="ONK76941">
    <property type="protein sequence ID" value="ONK76941"/>
    <property type="gene ID" value="A4U43_C02F1470"/>
</dbReference>